<dbReference type="AlphaFoldDB" id="A0A809RGV9"/>
<gene>
    <name evidence="2" type="ORF">SFSGTM_15840</name>
</gene>
<evidence type="ECO:0000313" key="2">
    <source>
        <dbReference type="EMBL" id="BBP00876.1"/>
    </source>
</evidence>
<sequence>MSFNPSAIGTGVNAANAKSLMETHMAKAQHCCKSGSGSFAQALSNFSSPEAVQNRDEAKSSMKSIAQSQQSGADIQQAAQSLSGNTYASVNDYLQALSQSASQSISSI</sequence>
<protein>
    <submittedName>
        <fullName evidence="2">Uncharacterized protein</fullName>
    </submittedName>
</protein>
<keyword evidence="3" id="KW-1185">Reference proteome</keyword>
<name>A0A809RGV9_9PROT</name>
<feature type="compositionally biased region" description="Polar residues" evidence="1">
    <location>
        <begin position="61"/>
        <end position="78"/>
    </location>
</feature>
<reference evidence="3" key="1">
    <citation type="submission" date="2019-11" db="EMBL/GenBank/DDBJ databases">
        <title>Isolation and characterization of a novel species in the genus Sulfuriferula.</title>
        <authorList>
            <person name="Mochizuki J."/>
            <person name="Kojima H."/>
            <person name="Fukui M."/>
        </authorList>
    </citation>
    <scope>NUCLEOTIDE SEQUENCE [LARGE SCALE GENOMIC DNA]</scope>
    <source>
        <strain evidence="3">SGTM</strain>
    </source>
</reference>
<feature type="region of interest" description="Disordered" evidence="1">
    <location>
        <begin position="48"/>
        <end position="78"/>
    </location>
</feature>
<accession>A0A809RGV9</accession>
<evidence type="ECO:0000313" key="3">
    <source>
        <dbReference type="Proteomes" id="UP000463939"/>
    </source>
</evidence>
<dbReference type="Proteomes" id="UP000463939">
    <property type="component" value="Chromosome"/>
</dbReference>
<evidence type="ECO:0000256" key="1">
    <source>
        <dbReference type="SAM" id="MobiDB-lite"/>
    </source>
</evidence>
<organism evidence="2 3">
    <name type="scientific">Sulfuriferula nivalis</name>
    <dbReference type="NCBI Taxonomy" id="2675298"/>
    <lineage>
        <taxon>Bacteria</taxon>
        <taxon>Pseudomonadati</taxon>
        <taxon>Pseudomonadota</taxon>
        <taxon>Betaproteobacteria</taxon>
        <taxon>Nitrosomonadales</taxon>
        <taxon>Sulfuricellaceae</taxon>
        <taxon>Sulfuriferula</taxon>
    </lineage>
</organism>
<proteinExistence type="predicted"/>
<dbReference type="RefSeq" id="WP_162084725.1">
    <property type="nucleotide sequence ID" value="NZ_AP021881.1"/>
</dbReference>
<dbReference type="EMBL" id="AP021881">
    <property type="protein sequence ID" value="BBP00876.1"/>
    <property type="molecule type" value="Genomic_DNA"/>
</dbReference>
<dbReference type="KEGG" id="sniv:SFSGTM_15840"/>